<organism evidence="1 2">
    <name type="scientific">Sclerotinia trifoliorum</name>
    <dbReference type="NCBI Taxonomy" id="28548"/>
    <lineage>
        <taxon>Eukaryota</taxon>
        <taxon>Fungi</taxon>
        <taxon>Dikarya</taxon>
        <taxon>Ascomycota</taxon>
        <taxon>Pezizomycotina</taxon>
        <taxon>Leotiomycetes</taxon>
        <taxon>Helotiales</taxon>
        <taxon>Sclerotiniaceae</taxon>
        <taxon>Sclerotinia</taxon>
    </lineage>
</organism>
<accession>A0A8H2ZWC3</accession>
<dbReference type="OrthoDB" id="3535749at2759"/>
<proteinExistence type="predicted"/>
<evidence type="ECO:0000313" key="1">
    <source>
        <dbReference type="EMBL" id="CAD6448636.1"/>
    </source>
</evidence>
<reference evidence="1" key="1">
    <citation type="submission" date="2020-10" db="EMBL/GenBank/DDBJ databases">
        <authorList>
            <person name="Kusch S."/>
        </authorList>
    </citation>
    <scope>NUCLEOTIDE SEQUENCE</scope>
    <source>
        <strain evidence="1">SwB9</strain>
    </source>
</reference>
<dbReference type="AlphaFoldDB" id="A0A8H2ZWC3"/>
<name>A0A8H2ZWC3_9HELO</name>
<protein>
    <submittedName>
        <fullName evidence="1">1a0e373c-d3ec-4530-8dc0-fb21c93044fc</fullName>
    </submittedName>
</protein>
<dbReference type="EMBL" id="CAJHIA010000032">
    <property type="protein sequence ID" value="CAD6448636.1"/>
    <property type="molecule type" value="Genomic_DNA"/>
</dbReference>
<comment type="caution">
    <text evidence="1">The sequence shown here is derived from an EMBL/GenBank/DDBJ whole genome shotgun (WGS) entry which is preliminary data.</text>
</comment>
<sequence>MDTGMIMLLMSGLPMAPAPDTFARTPTYEFACKPQFRPVARRKFEGPFHRGANLMSWENEKISNRAMEKMTGLNCRRGLGMQKQNGNSSLSLTTSYGFGFYWTCCNRICAKSKVIGRLGGLMEISVKGPCKRKNSLAEDTCGECGHDVCGYCEKVAECSGTAATGKSSRNKPRGILRDPYPTTAAAINRKFGNGYVNM</sequence>
<keyword evidence="2" id="KW-1185">Reference proteome</keyword>
<dbReference type="Proteomes" id="UP000624404">
    <property type="component" value="Unassembled WGS sequence"/>
</dbReference>
<evidence type="ECO:0000313" key="2">
    <source>
        <dbReference type="Proteomes" id="UP000624404"/>
    </source>
</evidence>
<gene>
    <name evidence="1" type="ORF">SCLTRI_LOCUS8429</name>
</gene>